<feature type="compositionally biased region" description="Gly residues" evidence="1">
    <location>
        <begin position="146"/>
        <end position="158"/>
    </location>
</feature>
<accession>A0A6J4SSH8</accession>
<organism evidence="2">
    <name type="scientific">uncultured Solirubrobacteraceae bacterium</name>
    <dbReference type="NCBI Taxonomy" id="1162706"/>
    <lineage>
        <taxon>Bacteria</taxon>
        <taxon>Bacillati</taxon>
        <taxon>Actinomycetota</taxon>
        <taxon>Thermoleophilia</taxon>
        <taxon>Solirubrobacterales</taxon>
        <taxon>Solirubrobacteraceae</taxon>
        <taxon>environmental samples</taxon>
    </lineage>
</organism>
<feature type="non-terminal residue" evidence="2">
    <location>
        <position position="1"/>
    </location>
</feature>
<feature type="compositionally biased region" description="Basic residues" evidence="1">
    <location>
        <begin position="231"/>
        <end position="248"/>
    </location>
</feature>
<feature type="non-terminal residue" evidence="2">
    <location>
        <position position="284"/>
    </location>
</feature>
<sequence>TGATAAGRRGPARRRSAAAPAAAATGAVAAAPRAVLRLCATRHRALRRRQRSAGRGDLPQGRRDGQAGAGRDLPARLGRDRPAALRPVDRPPRAQRRDGHLSGLPDQARLRHDHAAGQCPGRRARRAGARPGRAGNARRRRAFRGRGAGGGLCGGGCGERAARAGSRLQRLSRAQAAPPRGGDADGRPEHDRAGYSRARVRRPARHRRRQRHRQPDRPRRRAGASHAADHPRRRRRRPQRAAPLRRRRAADLLGAAGRAARRGRGRRVGCAGDDLRVRRRQRPL</sequence>
<feature type="compositionally biased region" description="Low complexity" evidence="1">
    <location>
        <begin position="17"/>
        <end position="28"/>
    </location>
</feature>
<feature type="compositionally biased region" description="Basic and acidic residues" evidence="1">
    <location>
        <begin position="182"/>
        <end position="194"/>
    </location>
</feature>
<feature type="compositionally biased region" description="Basic and acidic residues" evidence="1">
    <location>
        <begin position="73"/>
        <end position="100"/>
    </location>
</feature>
<evidence type="ECO:0000313" key="2">
    <source>
        <dbReference type="EMBL" id="CAA9504160.1"/>
    </source>
</evidence>
<name>A0A6J4SSH8_9ACTN</name>
<gene>
    <name evidence="2" type="ORF">AVDCRST_MAG67-2213</name>
</gene>
<evidence type="ECO:0000256" key="1">
    <source>
        <dbReference type="SAM" id="MobiDB-lite"/>
    </source>
</evidence>
<feature type="region of interest" description="Disordered" evidence="1">
    <location>
        <begin position="44"/>
        <end position="284"/>
    </location>
</feature>
<dbReference type="AlphaFoldDB" id="A0A6J4SSH8"/>
<feature type="compositionally biased region" description="Basic residues" evidence="1">
    <location>
        <begin position="198"/>
        <end position="223"/>
    </location>
</feature>
<feature type="region of interest" description="Disordered" evidence="1">
    <location>
        <begin position="1"/>
        <end position="28"/>
    </location>
</feature>
<dbReference type="EMBL" id="CADCVQ010000088">
    <property type="protein sequence ID" value="CAA9504160.1"/>
    <property type="molecule type" value="Genomic_DNA"/>
</dbReference>
<reference evidence="2" key="1">
    <citation type="submission" date="2020-02" db="EMBL/GenBank/DDBJ databases">
        <authorList>
            <person name="Meier V. D."/>
        </authorList>
    </citation>
    <scope>NUCLEOTIDE SEQUENCE</scope>
    <source>
        <strain evidence="2">AVDCRST_MAG67</strain>
    </source>
</reference>
<proteinExistence type="predicted"/>
<protein>
    <submittedName>
        <fullName evidence="2">Uncharacterized protein</fullName>
    </submittedName>
</protein>